<protein>
    <submittedName>
        <fullName evidence="1">DUF692 domain-containing protein</fullName>
    </submittedName>
</protein>
<sequence>MIIDTHGQPVIDPVWDLLDTAYDAFGVFPTLLERDFNIPPLEHLLSEVGEIAERQRIHQVSQLKRTA</sequence>
<dbReference type="Gene3D" id="3.20.20.150">
    <property type="entry name" value="Divalent-metal-dependent TIM barrel enzymes"/>
    <property type="match status" value="1"/>
</dbReference>
<accession>A0A5Q0BDP0</accession>
<dbReference type="Pfam" id="PF05114">
    <property type="entry name" value="MbnB_TglH_ChrH"/>
    <property type="match status" value="1"/>
</dbReference>
<reference evidence="1 2" key="1">
    <citation type="submission" date="2019-09" db="EMBL/GenBank/DDBJ databases">
        <title>Ecophysiology of the spiral-shaped methanotroph Methylospira mobilis as revealed by the complete genome sequence.</title>
        <authorList>
            <person name="Oshkin I.Y."/>
            <person name="Dedysh S.N."/>
            <person name="Miroshnikov K."/>
            <person name="Danilova O.V."/>
            <person name="Hakobyan A."/>
            <person name="Liesack W."/>
        </authorList>
    </citation>
    <scope>NUCLEOTIDE SEQUENCE [LARGE SCALE GENOMIC DNA]</scope>
    <source>
        <strain evidence="1 2">Shm1</strain>
    </source>
</reference>
<dbReference type="InParanoid" id="A0A5Q0BDP0"/>
<dbReference type="AlphaFoldDB" id="A0A5Q0BDP0"/>
<dbReference type="EMBL" id="CP044205">
    <property type="protein sequence ID" value="QFY42003.1"/>
    <property type="molecule type" value="Genomic_DNA"/>
</dbReference>
<dbReference type="InterPro" id="IPR007801">
    <property type="entry name" value="MbnB/TglH/ChrH"/>
</dbReference>
<organism evidence="1 2">
    <name type="scientific">Candidatus Methylospira mobilis</name>
    <dbReference type="NCBI Taxonomy" id="1808979"/>
    <lineage>
        <taxon>Bacteria</taxon>
        <taxon>Pseudomonadati</taxon>
        <taxon>Pseudomonadota</taxon>
        <taxon>Gammaproteobacteria</taxon>
        <taxon>Methylococcales</taxon>
        <taxon>Methylococcaceae</taxon>
        <taxon>Candidatus Methylospira</taxon>
    </lineage>
</organism>
<dbReference type="PANTHER" id="PTHR42194">
    <property type="entry name" value="UPF0276 PROTEIN HI_1600"/>
    <property type="match status" value="1"/>
</dbReference>
<dbReference type="Proteomes" id="UP000325755">
    <property type="component" value="Chromosome"/>
</dbReference>
<proteinExistence type="predicted"/>
<evidence type="ECO:0000313" key="1">
    <source>
        <dbReference type="EMBL" id="QFY42003.1"/>
    </source>
</evidence>
<dbReference type="OrthoDB" id="9763101at2"/>
<dbReference type="RefSeq" id="WP_153247988.1">
    <property type="nucleotide sequence ID" value="NZ_CP044205.1"/>
</dbReference>
<name>A0A5Q0BDP0_9GAMM</name>
<keyword evidence="2" id="KW-1185">Reference proteome</keyword>
<evidence type="ECO:0000313" key="2">
    <source>
        <dbReference type="Proteomes" id="UP000325755"/>
    </source>
</evidence>
<dbReference type="PANTHER" id="PTHR42194:SF1">
    <property type="entry name" value="UPF0276 PROTEIN HI_1600"/>
    <property type="match status" value="1"/>
</dbReference>
<gene>
    <name evidence="1" type="ORF">F6R98_04620</name>
</gene>
<dbReference type="KEGG" id="mmob:F6R98_04620"/>